<dbReference type="PROSITE" id="PS00675">
    <property type="entry name" value="SIGMA54_INTERACT_1"/>
    <property type="match status" value="1"/>
</dbReference>
<dbReference type="RefSeq" id="WP_164454381.1">
    <property type="nucleotide sequence ID" value="NZ_JAAIJQ010000067.1"/>
</dbReference>
<dbReference type="Gene3D" id="3.40.50.300">
    <property type="entry name" value="P-loop containing nucleotide triphosphate hydrolases"/>
    <property type="match status" value="1"/>
</dbReference>
<protein>
    <submittedName>
        <fullName evidence="10">Sigma-54-dependent Fis family transcriptional regulator</fullName>
    </submittedName>
</protein>
<evidence type="ECO:0000259" key="9">
    <source>
        <dbReference type="PROSITE" id="PS50110"/>
    </source>
</evidence>
<dbReference type="Gene3D" id="1.10.10.60">
    <property type="entry name" value="Homeodomain-like"/>
    <property type="match status" value="1"/>
</dbReference>
<dbReference type="AlphaFoldDB" id="A0A6M0K3E4"/>
<dbReference type="GO" id="GO:0043565">
    <property type="term" value="F:sequence-specific DNA binding"/>
    <property type="evidence" value="ECO:0007669"/>
    <property type="project" value="InterPro"/>
</dbReference>
<organism evidence="10 11">
    <name type="scientific">Thiorhodococcus minor</name>
    <dbReference type="NCBI Taxonomy" id="57489"/>
    <lineage>
        <taxon>Bacteria</taxon>
        <taxon>Pseudomonadati</taxon>
        <taxon>Pseudomonadota</taxon>
        <taxon>Gammaproteobacteria</taxon>
        <taxon>Chromatiales</taxon>
        <taxon>Chromatiaceae</taxon>
        <taxon>Thiorhodococcus</taxon>
    </lineage>
</organism>
<name>A0A6M0K3E4_9GAMM</name>
<dbReference type="InterPro" id="IPR002078">
    <property type="entry name" value="Sigma_54_int"/>
</dbReference>
<dbReference type="CDD" id="cd00009">
    <property type="entry name" value="AAA"/>
    <property type="match status" value="1"/>
</dbReference>
<feature type="modified residue" description="4-aspartylphosphate" evidence="6">
    <location>
        <position position="55"/>
    </location>
</feature>
<keyword evidence="2" id="KW-0067">ATP-binding</keyword>
<feature type="region of interest" description="Disordered" evidence="7">
    <location>
        <begin position="461"/>
        <end position="499"/>
    </location>
</feature>
<accession>A0A6M0K3E4</accession>
<dbReference type="InterPro" id="IPR025943">
    <property type="entry name" value="Sigma_54_int_dom_ATP-bd_2"/>
</dbReference>
<dbReference type="Pfam" id="PF25601">
    <property type="entry name" value="AAA_lid_14"/>
    <property type="match status" value="1"/>
</dbReference>
<evidence type="ECO:0000256" key="6">
    <source>
        <dbReference type="PROSITE-ProRule" id="PRU00169"/>
    </source>
</evidence>
<dbReference type="PANTHER" id="PTHR32071">
    <property type="entry name" value="TRANSCRIPTIONAL REGULATORY PROTEIN"/>
    <property type="match status" value="1"/>
</dbReference>
<evidence type="ECO:0000256" key="1">
    <source>
        <dbReference type="ARBA" id="ARBA00022741"/>
    </source>
</evidence>
<dbReference type="GO" id="GO:0000160">
    <property type="term" value="P:phosphorelay signal transduction system"/>
    <property type="evidence" value="ECO:0007669"/>
    <property type="project" value="InterPro"/>
</dbReference>
<dbReference type="Pfam" id="PF02954">
    <property type="entry name" value="HTH_8"/>
    <property type="match status" value="1"/>
</dbReference>
<sequence>MADSLLIIEDDTTFGRELGRYFASKGWEVHAAKTLAQARKAVLEEGVDPLVIISDMSLPDGNTLDLLEEARAARAAGEWILLTGYGGVSDSVRALRLGAFDFLEKPCPLSRLELVVAGARRAGLAQQRLRSQTSDKIRKYTPASYIGGSEVTQQVRDMIARLAEVPISALIIGGETGTGKGLVARILHHAGPRAEGPMIEVNCAALPRELLESQLFGHEAGAFTGAKGRHRGYLEQAHEGTLFLDEIAEMDLDLQTKLLTVLEDRRLRRLGSEKEIEVDVEIIAASNRDIEERVAEGAFRSDLYHRLSVFRLDLPPLRERLDDLEELVTTLIDEYNARSGRAVRKVPKEVYDRMRAYHWPGNVRELRNVVERAVLLARDEVFPIEWLQLDHGRPKEPAGPNVEGDRLIIPLDGSMALDEMDSYIIRTALERSGYNVTAAARALGTTRETLRYRIQKYGLSTRPGDQAQARGASGQPASVDALMRRPESLERDRPPQLLS</sequence>
<dbReference type="InterPro" id="IPR011006">
    <property type="entry name" value="CheY-like_superfamily"/>
</dbReference>
<keyword evidence="5" id="KW-0804">Transcription</keyword>
<dbReference type="InterPro" id="IPR001789">
    <property type="entry name" value="Sig_transdc_resp-reg_receiver"/>
</dbReference>
<reference evidence="10 11" key="1">
    <citation type="submission" date="2020-02" db="EMBL/GenBank/DDBJ databases">
        <title>Genome sequences of Thiorhodococcus mannitoliphagus and Thiorhodococcus minor, purple sulfur photosynthetic bacteria in the gammaproteobacterial family, Chromatiaceae.</title>
        <authorList>
            <person name="Aviles F.A."/>
            <person name="Meyer T.E."/>
            <person name="Kyndt J.A."/>
        </authorList>
    </citation>
    <scope>NUCLEOTIDE SEQUENCE [LARGE SCALE GENOMIC DNA]</scope>
    <source>
        <strain evidence="10 11">DSM 11518</strain>
    </source>
</reference>
<dbReference type="InterPro" id="IPR027417">
    <property type="entry name" value="P-loop_NTPase"/>
</dbReference>
<feature type="domain" description="Sigma-54 factor interaction" evidence="8">
    <location>
        <begin position="145"/>
        <end position="375"/>
    </location>
</feature>
<evidence type="ECO:0000256" key="5">
    <source>
        <dbReference type="ARBA" id="ARBA00023163"/>
    </source>
</evidence>
<dbReference type="SMART" id="SM00382">
    <property type="entry name" value="AAA"/>
    <property type="match status" value="1"/>
</dbReference>
<keyword evidence="6" id="KW-0597">Phosphoprotein</keyword>
<comment type="caution">
    <text evidence="10">The sequence shown here is derived from an EMBL/GenBank/DDBJ whole genome shotgun (WGS) entry which is preliminary data.</text>
</comment>
<dbReference type="SUPFAM" id="SSF52540">
    <property type="entry name" value="P-loop containing nucleoside triphosphate hydrolases"/>
    <property type="match status" value="1"/>
</dbReference>
<feature type="compositionally biased region" description="Basic and acidic residues" evidence="7">
    <location>
        <begin position="482"/>
        <end position="499"/>
    </location>
</feature>
<keyword evidence="1" id="KW-0547">Nucleotide-binding</keyword>
<dbReference type="Pfam" id="PF00158">
    <property type="entry name" value="Sigma54_activat"/>
    <property type="match status" value="1"/>
</dbReference>
<dbReference type="PROSITE" id="PS50045">
    <property type="entry name" value="SIGMA54_INTERACT_4"/>
    <property type="match status" value="1"/>
</dbReference>
<evidence type="ECO:0000313" key="10">
    <source>
        <dbReference type="EMBL" id="NEV63919.1"/>
    </source>
</evidence>
<dbReference type="SUPFAM" id="SSF46689">
    <property type="entry name" value="Homeodomain-like"/>
    <property type="match status" value="1"/>
</dbReference>
<evidence type="ECO:0000256" key="3">
    <source>
        <dbReference type="ARBA" id="ARBA00023015"/>
    </source>
</evidence>
<evidence type="ECO:0000256" key="2">
    <source>
        <dbReference type="ARBA" id="ARBA00022840"/>
    </source>
</evidence>
<feature type="domain" description="Response regulatory" evidence="9">
    <location>
        <begin position="4"/>
        <end position="120"/>
    </location>
</feature>
<evidence type="ECO:0000256" key="4">
    <source>
        <dbReference type="ARBA" id="ARBA00023125"/>
    </source>
</evidence>
<dbReference type="Gene3D" id="3.40.50.2300">
    <property type="match status" value="1"/>
</dbReference>
<dbReference type="PROSITE" id="PS50110">
    <property type="entry name" value="RESPONSE_REGULATORY"/>
    <property type="match status" value="1"/>
</dbReference>
<dbReference type="InterPro" id="IPR058031">
    <property type="entry name" value="AAA_lid_NorR"/>
</dbReference>
<keyword evidence="4" id="KW-0238">DNA-binding</keyword>
<dbReference type="FunFam" id="3.40.50.300:FF:000006">
    <property type="entry name" value="DNA-binding transcriptional regulator NtrC"/>
    <property type="match status" value="1"/>
</dbReference>
<evidence type="ECO:0000259" key="8">
    <source>
        <dbReference type="PROSITE" id="PS50045"/>
    </source>
</evidence>
<gene>
    <name evidence="10" type="ORF">G3446_18845</name>
</gene>
<dbReference type="GO" id="GO:0006355">
    <property type="term" value="P:regulation of DNA-templated transcription"/>
    <property type="evidence" value="ECO:0007669"/>
    <property type="project" value="InterPro"/>
</dbReference>
<dbReference type="InterPro" id="IPR009057">
    <property type="entry name" value="Homeodomain-like_sf"/>
</dbReference>
<keyword evidence="3" id="KW-0805">Transcription regulation</keyword>
<evidence type="ECO:0000313" key="11">
    <source>
        <dbReference type="Proteomes" id="UP000483379"/>
    </source>
</evidence>
<dbReference type="SUPFAM" id="SSF52172">
    <property type="entry name" value="CheY-like"/>
    <property type="match status" value="1"/>
</dbReference>
<dbReference type="Gene3D" id="1.10.8.60">
    <property type="match status" value="1"/>
</dbReference>
<dbReference type="PANTHER" id="PTHR32071:SF113">
    <property type="entry name" value="ALGINATE BIOSYNTHESIS TRANSCRIPTIONAL REGULATORY PROTEIN ALGB"/>
    <property type="match status" value="1"/>
</dbReference>
<keyword evidence="11" id="KW-1185">Reference proteome</keyword>
<dbReference type="InterPro" id="IPR002197">
    <property type="entry name" value="HTH_Fis"/>
</dbReference>
<dbReference type="InterPro" id="IPR003593">
    <property type="entry name" value="AAA+_ATPase"/>
</dbReference>
<proteinExistence type="predicted"/>
<evidence type="ECO:0000256" key="7">
    <source>
        <dbReference type="SAM" id="MobiDB-lite"/>
    </source>
</evidence>
<dbReference type="InterPro" id="IPR025944">
    <property type="entry name" value="Sigma_54_int_dom_CS"/>
</dbReference>
<dbReference type="EMBL" id="JAAIJQ010000067">
    <property type="protein sequence ID" value="NEV63919.1"/>
    <property type="molecule type" value="Genomic_DNA"/>
</dbReference>
<dbReference type="InterPro" id="IPR025662">
    <property type="entry name" value="Sigma_54_int_dom_ATP-bd_1"/>
</dbReference>
<dbReference type="SMART" id="SM00448">
    <property type="entry name" value="REC"/>
    <property type="match status" value="1"/>
</dbReference>
<dbReference type="PROSITE" id="PS00688">
    <property type="entry name" value="SIGMA54_INTERACT_3"/>
    <property type="match status" value="1"/>
</dbReference>
<dbReference type="Proteomes" id="UP000483379">
    <property type="component" value="Unassembled WGS sequence"/>
</dbReference>
<dbReference type="GO" id="GO:0005524">
    <property type="term" value="F:ATP binding"/>
    <property type="evidence" value="ECO:0007669"/>
    <property type="project" value="UniProtKB-KW"/>
</dbReference>
<dbReference type="PROSITE" id="PS00676">
    <property type="entry name" value="SIGMA54_INTERACT_2"/>
    <property type="match status" value="1"/>
</dbReference>
<dbReference type="PRINTS" id="PR01590">
    <property type="entry name" value="HTHFIS"/>
</dbReference>
<dbReference type="Pfam" id="PF00072">
    <property type="entry name" value="Response_reg"/>
    <property type="match status" value="1"/>
</dbReference>